<dbReference type="PANTHER" id="PTHR21646">
    <property type="entry name" value="UBIQUITIN CARBOXYL-TERMINAL HYDROLASE"/>
    <property type="match status" value="1"/>
</dbReference>
<feature type="domain" description="UBP-type" evidence="17">
    <location>
        <begin position="9"/>
        <end position="124"/>
    </location>
</feature>
<keyword evidence="8 15" id="KW-0788">Thiol protease</keyword>
<dbReference type="InterPro" id="IPR028889">
    <property type="entry name" value="USP"/>
</dbReference>
<reference evidence="18 19" key="2">
    <citation type="journal article" date="2019" name="G3 (Bethesda)">
        <title>Hybrid Assembly of the Genome of the Entomopathogenic Nematode Steinernema carpocapsae Identifies the X-Chromosome.</title>
        <authorList>
            <person name="Serra L."/>
            <person name="Macchietto M."/>
            <person name="Macias-Munoz A."/>
            <person name="McGill C.J."/>
            <person name="Rodriguez I.M."/>
            <person name="Rodriguez B."/>
            <person name="Murad R."/>
            <person name="Mortazavi A."/>
        </authorList>
    </citation>
    <scope>NUCLEOTIDE SEQUENCE [LARGE SCALE GENOMIC DNA]</scope>
    <source>
        <strain evidence="18 19">ALL</strain>
    </source>
</reference>
<dbReference type="Proteomes" id="UP000298663">
    <property type="component" value="Unassembled WGS sequence"/>
</dbReference>
<dbReference type="Gene3D" id="3.90.70.10">
    <property type="entry name" value="Cysteine proteinases"/>
    <property type="match status" value="1"/>
</dbReference>
<evidence type="ECO:0000313" key="18">
    <source>
        <dbReference type="EMBL" id="TKR68417.1"/>
    </source>
</evidence>
<dbReference type="PANTHER" id="PTHR21646:SF33">
    <property type="entry name" value="UBIQUITIN CARBOXYL-TERMINAL HYDROLASE 22"/>
    <property type="match status" value="1"/>
</dbReference>
<keyword evidence="4" id="KW-0479">Metal-binding</keyword>
<dbReference type="InterPro" id="IPR050185">
    <property type="entry name" value="Ub_carboxyl-term_hydrolase"/>
</dbReference>
<keyword evidence="12" id="KW-0539">Nucleus</keyword>
<evidence type="ECO:0000256" key="11">
    <source>
        <dbReference type="ARBA" id="ARBA00023163"/>
    </source>
</evidence>
<keyword evidence="9" id="KW-0862">Zinc</keyword>
<evidence type="ECO:0000259" key="16">
    <source>
        <dbReference type="PROSITE" id="PS50235"/>
    </source>
</evidence>
<keyword evidence="19" id="KW-1185">Reference proteome</keyword>
<evidence type="ECO:0000256" key="8">
    <source>
        <dbReference type="ARBA" id="ARBA00022807"/>
    </source>
</evidence>
<comment type="caution">
    <text evidence="18">The sequence shown here is derived from an EMBL/GenBank/DDBJ whole genome shotgun (WGS) entry which is preliminary data.</text>
</comment>
<dbReference type="EC" id="3.4.19.12" evidence="15"/>
<evidence type="ECO:0000259" key="17">
    <source>
        <dbReference type="PROSITE" id="PS50271"/>
    </source>
</evidence>
<evidence type="ECO:0000256" key="14">
    <source>
        <dbReference type="PROSITE-ProRule" id="PRU00502"/>
    </source>
</evidence>
<gene>
    <name evidence="18" type="ORF">L596_024406</name>
</gene>
<dbReference type="PROSITE" id="PS50271">
    <property type="entry name" value="ZF_UBP"/>
    <property type="match status" value="1"/>
</dbReference>
<dbReference type="Pfam" id="PF00443">
    <property type="entry name" value="UCH"/>
    <property type="match status" value="1"/>
</dbReference>
<dbReference type="STRING" id="34508.A0A4U5MGN0"/>
<keyword evidence="7 15" id="KW-0378">Hydrolase</keyword>
<evidence type="ECO:0000256" key="10">
    <source>
        <dbReference type="ARBA" id="ARBA00023015"/>
    </source>
</evidence>
<dbReference type="GO" id="GO:0005634">
    <property type="term" value="C:nucleus"/>
    <property type="evidence" value="ECO:0007669"/>
    <property type="project" value="UniProtKB-SubCell"/>
</dbReference>
<keyword evidence="3 15" id="KW-0645">Protease</keyword>
<feature type="domain" description="USP" evidence="16">
    <location>
        <begin position="163"/>
        <end position="488"/>
    </location>
</feature>
<dbReference type="InterPro" id="IPR001607">
    <property type="entry name" value="Znf_UBP"/>
</dbReference>
<evidence type="ECO:0000256" key="15">
    <source>
        <dbReference type="RuleBase" id="RU366025"/>
    </source>
</evidence>
<evidence type="ECO:0000256" key="2">
    <source>
        <dbReference type="ARBA" id="ARBA00004123"/>
    </source>
</evidence>
<evidence type="ECO:0000256" key="5">
    <source>
        <dbReference type="ARBA" id="ARBA00022771"/>
    </source>
</evidence>
<dbReference type="GO" id="GO:0008270">
    <property type="term" value="F:zinc ion binding"/>
    <property type="evidence" value="ECO:0007669"/>
    <property type="project" value="UniProtKB-KW"/>
</dbReference>
<dbReference type="InterPro" id="IPR038765">
    <property type="entry name" value="Papain-like_cys_pep_sf"/>
</dbReference>
<proteinExistence type="inferred from homology"/>
<evidence type="ECO:0000256" key="12">
    <source>
        <dbReference type="ARBA" id="ARBA00023242"/>
    </source>
</evidence>
<dbReference type="OrthoDB" id="47475at2759"/>
<evidence type="ECO:0000313" key="19">
    <source>
        <dbReference type="Proteomes" id="UP000298663"/>
    </source>
</evidence>
<organism evidence="18 19">
    <name type="scientific">Steinernema carpocapsae</name>
    <name type="common">Entomopathogenic nematode</name>
    <dbReference type="NCBI Taxonomy" id="34508"/>
    <lineage>
        <taxon>Eukaryota</taxon>
        <taxon>Metazoa</taxon>
        <taxon>Ecdysozoa</taxon>
        <taxon>Nematoda</taxon>
        <taxon>Chromadorea</taxon>
        <taxon>Rhabditida</taxon>
        <taxon>Tylenchina</taxon>
        <taxon>Panagrolaimomorpha</taxon>
        <taxon>Strongyloidoidea</taxon>
        <taxon>Steinernematidae</taxon>
        <taxon>Steinernema</taxon>
    </lineage>
</organism>
<keyword evidence="11" id="KW-0804">Transcription</keyword>
<name>A0A4U5MGN0_STECR</name>
<dbReference type="PROSITE" id="PS50235">
    <property type="entry name" value="USP_3"/>
    <property type="match status" value="1"/>
</dbReference>
<evidence type="ECO:0000256" key="13">
    <source>
        <dbReference type="ARBA" id="ARBA00038490"/>
    </source>
</evidence>
<evidence type="ECO:0000256" key="9">
    <source>
        <dbReference type="ARBA" id="ARBA00022833"/>
    </source>
</evidence>
<comment type="subcellular location">
    <subcellularLocation>
        <location evidence="2">Nucleus</location>
    </subcellularLocation>
</comment>
<evidence type="ECO:0000256" key="6">
    <source>
        <dbReference type="ARBA" id="ARBA00022786"/>
    </source>
</evidence>
<dbReference type="SUPFAM" id="SSF54001">
    <property type="entry name" value="Cysteine proteinases"/>
    <property type="match status" value="1"/>
</dbReference>
<sequence length="493" mass="56908">MARIKQYGSRCPHIGDYRDTIEKVCGTIYKRIVFPETAPDRARKARETLCRWCDRNLEPSLCCCLHCSHFACLTHMRMHFKEHKHVFALHLTQGHLYCYKCGDFVYDRTVEGLRRDCENGFRRIRGFTFGKHQQLWNPSQAEIEVLHSENVLVLPRDLERGLRGVLNLGNTCFISCIIQAFMHTSLLRDYFITDQHNCKVGELCLICEISSIFQEFYNGHSQDAFMPNRLLHLVWKNEKHLAGYEQQDAHEFMIAALSTMHHQARSSSLNTTTLDCKCIIDRIYTGQLQSDVRCESCGSVSRKLDPFRDLSLNVDQTTNGSVSITLAECLRKYIAPEPLDGGKGIKCENCSQVAARTQQLTLHKLPLVMCFHLKRIVHHRAKKTNIDVVYPEVLDVTEFTSPQVMKTQNGLHTSSPEHDSNEKLNSAKNRYELFAVVNHFGTTEAGHYTCFVKHNMRKWYLCDDEHISATTPEVVLASEGYLLFYHKQYIEYE</sequence>
<dbReference type="PROSITE" id="PS00972">
    <property type="entry name" value="USP_1"/>
    <property type="match status" value="1"/>
</dbReference>
<dbReference type="GO" id="GO:0006508">
    <property type="term" value="P:proteolysis"/>
    <property type="evidence" value="ECO:0007669"/>
    <property type="project" value="UniProtKB-KW"/>
</dbReference>
<dbReference type="Gene3D" id="3.30.40.10">
    <property type="entry name" value="Zinc/RING finger domain, C3HC4 (zinc finger)"/>
    <property type="match status" value="1"/>
</dbReference>
<dbReference type="InterPro" id="IPR013083">
    <property type="entry name" value="Znf_RING/FYVE/PHD"/>
</dbReference>
<dbReference type="InterPro" id="IPR018200">
    <property type="entry name" value="USP_CS"/>
</dbReference>
<comment type="catalytic activity">
    <reaction evidence="1 15">
        <text>Thiol-dependent hydrolysis of ester, thioester, amide, peptide and isopeptide bonds formed by the C-terminal Gly of ubiquitin (a 76-residue protein attached to proteins as an intracellular targeting signal).</text>
        <dbReference type="EC" id="3.4.19.12"/>
    </reaction>
</comment>
<keyword evidence="10" id="KW-0805">Transcription regulation</keyword>
<evidence type="ECO:0000256" key="4">
    <source>
        <dbReference type="ARBA" id="ARBA00022723"/>
    </source>
</evidence>
<dbReference type="Pfam" id="PF02148">
    <property type="entry name" value="zf-UBP"/>
    <property type="match status" value="1"/>
</dbReference>
<dbReference type="SUPFAM" id="SSF57850">
    <property type="entry name" value="RING/U-box"/>
    <property type="match status" value="1"/>
</dbReference>
<reference evidence="18 19" key="1">
    <citation type="journal article" date="2015" name="Genome Biol.">
        <title>Comparative genomics of Steinernema reveals deeply conserved gene regulatory networks.</title>
        <authorList>
            <person name="Dillman A.R."/>
            <person name="Macchietto M."/>
            <person name="Porter C.F."/>
            <person name="Rogers A."/>
            <person name="Williams B."/>
            <person name="Antoshechkin I."/>
            <person name="Lee M.M."/>
            <person name="Goodwin Z."/>
            <person name="Lu X."/>
            <person name="Lewis E.E."/>
            <person name="Goodrich-Blair H."/>
            <person name="Stock S.P."/>
            <person name="Adams B.J."/>
            <person name="Sternberg P.W."/>
            <person name="Mortazavi A."/>
        </authorList>
    </citation>
    <scope>NUCLEOTIDE SEQUENCE [LARGE SCALE GENOMIC DNA]</scope>
    <source>
        <strain evidence="18 19">ALL</strain>
    </source>
</reference>
<evidence type="ECO:0000256" key="3">
    <source>
        <dbReference type="ARBA" id="ARBA00022670"/>
    </source>
</evidence>
<keyword evidence="6 15" id="KW-0833">Ubl conjugation pathway</keyword>
<dbReference type="AlphaFoldDB" id="A0A4U5MGN0"/>
<dbReference type="InterPro" id="IPR001394">
    <property type="entry name" value="Peptidase_C19_UCH"/>
</dbReference>
<comment type="similarity">
    <text evidence="13">Belongs to the peptidase C19 family. UBP8 subfamily.</text>
</comment>
<dbReference type="GO" id="GO:0016579">
    <property type="term" value="P:protein deubiquitination"/>
    <property type="evidence" value="ECO:0007669"/>
    <property type="project" value="InterPro"/>
</dbReference>
<accession>A0A4U5MGN0</accession>
<protein>
    <recommendedName>
        <fullName evidence="15">Ubiquitin carboxyl-terminal hydrolase</fullName>
        <ecNumber evidence="15">3.4.19.12</ecNumber>
    </recommendedName>
</protein>
<evidence type="ECO:0000256" key="7">
    <source>
        <dbReference type="ARBA" id="ARBA00022801"/>
    </source>
</evidence>
<dbReference type="GO" id="GO:0004843">
    <property type="term" value="F:cysteine-type deubiquitinase activity"/>
    <property type="evidence" value="ECO:0007669"/>
    <property type="project" value="UniProtKB-UniRule"/>
</dbReference>
<dbReference type="EMBL" id="AZBU02000008">
    <property type="protein sequence ID" value="TKR68417.1"/>
    <property type="molecule type" value="Genomic_DNA"/>
</dbReference>
<evidence type="ECO:0000256" key="1">
    <source>
        <dbReference type="ARBA" id="ARBA00000707"/>
    </source>
</evidence>
<keyword evidence="5 14" id="KW-0863">Zinc-finger</keyword>
<dbReference type="PROSITE" id="PS00973">
    <property type="entry name" value="USP_2"/>
    <property type="match status" value="1"/>
</dbReference>